<dbReference type="GO" id="GO:0030686">
    <property type="term" value="C:90S preribosome"/>
    <property type="evidence" value="ECO:0007669"/>
    <property type="project" value="TreeGrafter"/>
</dbReference>
<evidence type="ECO:0000313" key="2">
    <source>
        <dbReference type="EMBL" id="CAF0919491.1"/>
    </source>
</evidence>
<feature type="compositionally biased region" description="Basic and acidic residues" evidence="1">
    <location>
        <begin position="380"/>
        <end position="390"/>
    </location>
</feature>
<dbReference type="Proteomes" id="UP000681722">
    <property type="component" value="Unassembled WGS sequence"/>
</dbReference>
<evidence type="ECO:0000313" key="4">
    <source>
        <dbReference type="Proteomes" id="UP000663829"/>
    </source>
</evidence>
<keyword evidence="4" id="KW-1185">Reference proteome</keyword>
<organism evidence="2 4">
    <name type="scientific">Didymodactylos carnosus</name>
    <dbReference type="NCBI Taxonomy" id="1234261"/>
    <lineage>
        <taxon>Eukaryota</taxon>
        <taxon>Metazoa</taxon>
        <taxon>Spiralia</taxon>
        <taxon>Gnathifera</taxon>
        <taxon>Rotifera</taxon>
        <taxon>Eurotatoria</taxon>
        <taxon>Bdelloidea</taxon>
        <taxon>Philodinida</taxon>
        <taxon>Philodinidae</taxon>
        <taxon>Didymodactylos</taxon>
    </lineage>
</organism>
<dbReference type="PANTHER" id="PTHR10925:SF5">
    <property type="entry name" value="RNA CYTIDINE ACETYLTRANSFERASE"/>
    <property type="match status" value="1"/>
</dbReference>
<dbReference type="Proteomes" id="UP000663829">
    <property type="component" value="Unassembled WGS sequence"/>
</dbReference>
<accession>A0A814AWL9</accession>
<feature type="non-terminal residue" evidence="2">
    <location>
        <position position="1"/>
    </location>
</feature>
<dbReference type="OrthoDB" id="10067491at2759"/>
<evidence type="ECO:0000256" key="1">
    <source>
        <dbReference type="SAM" id="MobiDB-lite"/>
    </source>
</evidence>
<feature type="compositionally biased region" description="Polar residues" evidence="1">
    <location>
        <begin position="367"/>
        <end position="379"/>
    </location>
</feature>
<sequence>MSSLFLTDAKLPLRTDDLLFSNGRQDLLLPQVGDMAEEIDDLNDETFGESVEKIKIKSDFGENGEFIEDYPLDEEETNIDDQMPSIDALIGDDSASNLSTSLGRLTTNYIEQQNPFTHQQQSSLNPFFNDATPSLFERRTTPLQQSPVLDVSNLVRPSSQQQQQPFRPTLQMPISSHHIQALKQFEQTLIAIDTPPNERLLLMKQMMGKIQRDILMQQQQAARTMPNGNNVHQSQHQRLPNWIDSTSQQQRHPPASSKQIPRMFRAEDLEREMVAQASSTNNDDRQQQQHSHLLTNGISGDMKPQPILFHRPQTSSSPVFDSPYRPFFPSQRPSNMSMSHQMMAAIQRSNQIPIQQQVFMSPGPIQRPSSSGTSPIETIQRTRTEPERSQQHPPPHQHVYPPQSNNKPQRLYPRPPRLISWRNQDDYAGLMSDNEKQWVVKIQLLQVTPQSADDDYYYHKWSQNKRHIQAVQGKQQQQFLHQQQISQPVAALLRSLISNAQEERTPQQFFSAQQPGSTAVHHSLGKVSTLTAKHPRYVIDLDGNRVVVKTLKSITHDKYDLGILLNIEDIHRDLLKLDGDDGEVVDKQMLESILKRYLFNDEYLFADMFLHRKGQIILERIYPYVMANDTTTDYCEHILVSIYSSLSYMVRKTMSINSVFIIEHLGMNMISLMLQQMRKYTYEQLLDMFYKYFSDKLDNRLNEQQEKNQTDSSSSSDALAFSSSYSGPFNDPILFTNSYSITLLIELLLNIERRCLSLLPNPASSFPGLPQEIHYHNLNERINGFIKELCQTLDRCPITQLKKILKPFLQQNSTQYVQLMRFIQLNLFNRKDLIQQIEPKLTYCLTKLVQQLLRKMVKKKIDNRIRVLIENGIKSFHRSMFIIVGDKGRDQVVILHHMLSKAQIKARPSVLWCYKKELDFSSHRKKRMRQIQQKMKSGSTLIKDDDPFELFISSTNIRYTYYNETHKILGNTFGMCVLQ</sequence>
<dbReference type="GO" id="GO:1904812">
    <property type="term" value="P:rRNA acetylation involved in maturation of SSU-rRNA"/>
    <property type="evidence" value="ECO:0007669"/>
    <property type="project" value="TreeGrafter"/>
</dbReference>
<dbReference type="GO" id="GO:0005730">
    <property type="term" value="C:nucleolus"/>
    <property type="evidence" value="ECO:0007669"/>
    <property type="project" value="TreeGrafter"/>
</dbReference>
<dbReference type="AlphaFoldDB" id="A0A814AWL9"/>
<comment type="caution">
    <text evidence="2">The sequence shown here is derived from an EMBL/GenBank/DDBJ whole genome shotgun (WGS) entry which is preliminary data.</text>
</comment>
<dbReference type="EMBL" id="CAJNOQ010001792">
    <property type="protein sequence ID" value="CAF0919491.1"/>
    <property type="molecule type" value="Genomic_DNA"/>
</dbReference>
<dbReference type="InterPro" id="IPR032672">
    <property type="entry name" value="TmcA/NAT10/Kre33"/>
</dbReference>
<proteinExistence type="predicted"/>
<evidence type="ECO:0000313" key="3">
    <source>
        <dbReference type="EMBL" id="CAF3699042.1"/>
    </source>
</evidence>
<dbReference type="EMBL" id="CAJOBC010001792">
    <property type="protein sequence ID" value="CAF3699042.1"/>
    <property type="molecule type" value="Genomic_DNA"/>
</dbReference>
<name>A0A814AWL9_9BILA</name>
<protein>
    <submittedName>
        <fullName evidence="2">Uncharacterized protein</fullName>
    </submittedName>
</protein>
<gene>
    <name evidence="2" type="ORF">GPM918_LOCUS9574</name>
    <name evidence="3" type="ORF">SRO942_LOCUS9575</name>
</gene>
<dbReference type="GO" id="GO:1990883">
    <property type="term" value="F:18S rRNA cytidine N-acetyltransferase activity"/>
    <property type="evidence" value="ECO:0007669"/>
    <property type="project" value="TreeGrafter"/>
</dbReference>
<reference evidence="2" key="1">
    <citation type="submission" date="2021-02" db="EMBL/GenBank/DDBJ databases">
        <authorList>
            <person name="Nowell W R."/>
        </authorList>
    </citation>
    <scope>NUCLEOTIDE SEQUENCE</scope>
</reference>
<feature type="region of interest" description="Disordered" evidence="1">
    <location>
        <begin position="361"/>
        <end position="411"/>
    </location>
</feature>
<dbReference type="GO" id="GO:0000049">
    <property type="term" value="F:tRNA binding"/>
    <property type="evidence" value="ECO:0007669"/>
    <property type="project" value="TreeGrafter"/>
</dbReference>
<dbReference type="PANTHER" id="PTHR10925">
    <property type="entry name" value="N-ACETYLTRANSFERASE 10"/>
    <property type="match status" value="1"/>
</dbReference>